<dbReference type="InterPro" id="IPR050951">
    <property type="entry name" value="Retrovirus_Pol_polyprotein"/>
</dbReference>
<reference evidence="2 3" key="1">
    <citation type="journal article" date="2017" name="PLoS Biol.">
        <title>The sea cucumber genome provides insights into morphological evolution and visceral regeneration.</title>
        <authorList>
            <person name="Zhang X."/>
            <person name="Sun L."/>
            <person name="Yuan J."/>
            <person name="Sun Y."/>
            <person name="Gao Y."/>
            <person name="Zhang L."/>
            <person name="Li S."/>
            <person name="Dai H."/>
            <person name="Hamel J.F."/>
            <person name="Liu C."/>
            <person name="Yu Y."/>
            <person name="Liu S."/>
            <person name="Lin W."/>
            <person name="Guo K."/>
            <person name="Jin S."/>
            <person name="Xu P."/>
            <person name="Storey K.B."/>
            <person name="Huan P."/>
            <person name="Zhang T."/>
            <person name="Zhou Y."/>
            <person name="Zhang J."/>
            <person name="Lin C."/>
            <person name="Li X."/>
            <person name="Xing L."/>
            <person name="Huo D."/>
            <person name="Sun M."/>
            <person name="Wang L."/>
            <person name="Mercier A."/>
            <person name="Li F."/>
            <person name="Yang H."/>
            <person name="Xiang J."/>
        </authorList>
    </citation>
    <scope>NUCLEOTIDE SEQUENCE [LARGE SCALE GENOMIC DNA]</scope>
    <source>
        <strain evidence="2">Shaxun</strain>
        <tissue evidence="2">Muscle</tissue>
    </source>
</reference>
<feature type="compositionally biased region" description="Polar residues" evidence="1">
    <location>
        <begin position="210"/>
        <end position="227"/>
    </location>
</feature>
<sequence>MSEILHATSGDEALGELIELTRQGWPSSRTDVPIGAKPYWNYKHEITSNGMAEKGVQIAKALLMKAKESGQDPYLALLDYRNTPRDNILGSPVQRLFGRRTNTLLPTTEHLLKPKILKPETVHKRLVEKRQTQKTYYDRQTKKLPELQPGDNIRLQTDKGWKPATIVFKAEQPRSYYVETAEGVQYRRNRKHLLKTGETFSYDRHDDNDIVNSDNEQTSSEDQTTNTDFRRSIRAKTKPRWHSDYEM</sequence>
<dbReference type="AlphaFoldDB" id="A0A2G8KZL8"/>
<dbReference type="EMBL" id="MRZV01000287">
    <property type="protein sequence ID" value="PIK53448.1"/>
    <property type="molecule type" value="Genomic_DNA"/>
</dbReference>
<comment type="caution">
    <text evidence="2">The sequence shown here is derived from an EMBL/GenBank/DDBJ whole genome shotgun (WGS) entry which is preliminary data.</text>
</comment>
<evidence type="ECO:0000313" key="3">
    <source>
        <dbReference type="Proteomes" id="UP000230750"/>
    </source>
</evidence>
<evidence type="ECO:0000256" key="1">
    <source>
        <dbReference type="SAM" id="MobiDB-lite"/>
    </source>
</evidence>
<evidence type="ECO:0000313" key="2">
    <source>
        <dbReference type="EMBL" id="PIK53448.1"/>
    </source>
</evidence>
<keyword evidence="3" id="KW-1185">Reference proteome</keyword>
<dbReference type="PANTHER" id="PTHR37984:SF8">
    <property type="entry name" value="CCHC-TYPE DOMAIN-CONTAINING PROTEIN"/>
    <property type="match status" value="1"/>
</dbReference>
<proteinExistence type="predicted"/>
<dbReference type="STRING" id="307972.A0A2G8KZL8"/>
<feature type="region of interest" description="Disordered" evidence="1">
    <location>
        <begin position="199"/>
        <end position="247"/>
    </location>
</feature>
<protein>
    <submittedName>
        <fullName evidence="2">Uncharacterized protein</fullName>
    </submittedName>
</protein>
<dbReference type="OrthoDB" id="6491103at2759"/>
<dbReference type="PANTHER" id="PTHR37984">
    <property type="entry name" value="PROTEIN CBG26694"/>
    <property type="match status" value="1"/>
</dbReference>
<accession>A0A2G8KZL8</accession>
<dbReference type="Proteomes" id="UP000230750">
    <property type="component" value="Unassembled WGS sequence"/>
</dbReference>
<gene>
    <name evidence="2" type="ORF">BSL78_09678</name>
</gene>
<name>A0A2G8KZL8_STIJA</name>
<organism evidence="2 3">
    <name type="scientific">Stichopus japonicus</name>
    <name type="common">Sea cucumber</name>
    <dbReference type="NCBI Taxonomy" id="307972"/>
    <lineage>
        <taxon>Eukaryota</taxon>
        <taxon>Metazoa</taxon>
        <taxon>Echinodermata</taxon>
        <taxon>Eleutherozoa</taxon>
        <taxon>Echinozoa</taxon>
        <taxon>Holothuroidea</taxon>
        <taxon>Aspidochirotacea</taxon>
        <taxon>Aspidochirotida</taxon>
        <taxon>Stichopodidae</taxon>
        <taxon>Apostichopus</taxon>
    </lineage>
</organism>